<sequence length="273" mass="29101">MSALDLNPAQSVGQLAAHLTQYGVTTPGFEKWKTLKAALPTSFSRPAAPSDLLDRSPDELIALARERSTVQTANKSDADSQLAAIGTELNAALLESLRADADAIIAQLRGAFDTSADAMRQAVELGIKPEDTMQSLFHANTAIRKAWDTLPEHARKLDNVLAVRQSLSVCALVPPVPTLHGLPISDVAELSLGLSGSRGTGIDWSICVVDMTRPERLGLRDPHAPWARWLAAAPALQLNDVESMPTGFALVEMTNPSLAEQLKFAAARKAGQG</sequence>
<name>A0ABY8PXL9_9ACTN</name>
<accession>A0ABY8PXL9</accession>
<dbReference type="Proteomes" id="UP001244136">
    <property type="component" value="Chromosome"/>
</dbReference>
<reference evidence="1 2" key="1">
    <citation type="journal article" date="2008" name="Int. J. Syst. Evol. Microbiol.">
        <title>Tessaracoccus flavescens sp. nov., isolated from marine sediment.</title>
        <authorList>
            <person name="Lee D.W."/>
            <person name="Lee S.D."/>
        </authorList>
    </citation>
    <scope>NUCLEOTIDE SEQUENCE [LARGE SCALE GENOMIC DNA]</scope>
    <source>
        <strain evidence="1 2">T21</strain>
    </source>
</reference>
<proteinExistence type="predicted"/>
<evidence type="ECO:0000313" key="1">
    <source>
        <dbReference type="EMBL" id="WGT47226.1"/>
    </source>
</evidence>
<evidence type="ECO:0000313" key="2">
    <source>
        <dbReference type="Proteomes" id="UP001244136"/>
    </source>
</evidence>
<keyword evidence="2" id="KW-1185">Reference proteome</keyword>
<dbReference type="RefSeq" id="WP_281144961.1">
    <property type="nucleotide sequence ID" value="NZ_CP123967.1"/>
</dbReference>
<protein>
    <submittedName>
        <fullName evidence="1">Uncharacterized protein</fullName>
    </submittedName>
</protein>
<organism evidence="1 2">
    <name type="scientific">Tessaracoccus lacteus</name>
    <dbReference type="NCBI Taxonomy" id="3041766"/>
    <lineage>
        <taxon>Bacteria</taxon>
        <taxon>Bacillati</taxon>
        <taxon>Actinomycetota</taxon>
        <taxon>Actinomycetes</taxon>
        <taxon>Propionibacteriales</taxon>
        <taxon>Propionibacteriaceae</taxon>
        <taxon>Tessaracoccus</taxon>
    </lineage>
</organism>
<dbReference type="EMBL" id="CP123967">
    <property type="protein sequence ID" value="WGT47226.1"/>
    <property type="molecule type" value="Genomic_DNA"/>
</dbReference>
<gene>
    <name evidence="1" type="ORF">QH948_00060</name>
</gene>